<name>A0A1Y1UC28_9TREE</name>
<evidence type="ECO:0000256" key="2">
    <source>
        <dbReference type="ARBA" id="ARBA00022801"/>
    </source>
</evidence>
<keyword evidence="5" id="KW-1185">Reference proteome</keyword>
<proteinExistence type="predicted"/>
<dbReference type="PANTHER" id="PTHR46194:SF1">
    <property type="entry name" value="PEPTIDYL-TRNA HYDROLASE PTRHD1-RELATED"/>
    <property type="match status" value="1"/>
</dbReference>
<dbReference type="GeneID" id="33558173"/>
<comment type="caution">
    <text evidence="4">The sequence shown here is derived from an EMBL/GenBank/DDBJ whole genome shotgun (WGS) entry which is preliminary data.</text>
</comment>
<gene>
    <name evidence="4" type="ORF">BD324DRAFT_630782</name>
</gene>
<dbReference type="EC" id="3.1.1.29" evidence="1"/>
<reference evidence="4 5" key="1">
    <citation type="submission" date="2017-03" db="EMBL/GenBank/DDBJ databases">
        <title>Widespread Adenine N6-methylation of Active Genes in Fungi.</title>
        <authorList>
            <consortium name="DOE Joint Genome Institute"/>
            <person name="Mondo S.J."/>
            <person name="Dannebaum R.O."/>
            <person name="Kuo R.C."/>
            <person name="Louie K.B."/>
            <person name="Bewick A.J."/>
            <person name="Labutti K."/>
            <person name="Haridas S."/>
            <person name="Kuo A."/>
            <person name="Salamov A."/>
            <person name="Ahrendt S.R."/>
            <person name="Lau R."/>
            <person name="Bowen B.P."/>
            <person name="Lipzen A."/>
            <person name="Sullivan W."/>
            <person name="Andreopoulos W.B."/>
            <person name="Clum A."/>
            <person name="Lindquist E."/>
            <person name="Daum C."/>
            <person name="Northen T.R."/>
            <person name="Ramamoorthy G."/>
            <person name="Schmitz R.J."/>
            <person name="Gryganskyi A."/>
            <person name="Culley D."/>
            <person name="Magnuson J."/>
            <person name="James T.Y."/>
            <person name="O'Malley M.A."/>
            <person name="Stajich J.E."/>
            <person name="Spatafora J.W."/>
            <person name="Visel A."/>
            <person name="Grigoriev I.V."/>
        </authorList>
    </citation>
    <scope>NUCLEOTIDE SEQUENCE [LARGE SCALE GENOMIC DNA]</scope>
    <source>
        <strain evidence="4 5">NRRL Y-17943</strain>
    </source>
</reference>
<dbReference type="InterPro" id="IPR002833">
    <property type="entry name" value="PTH2"/>
</dbReference>
<dbReference type="SUPFAM" id="SSF102462">
    <property type="entry name" value="Peptidyl-tRNA hydrolase II"/>
    <property type="match status" value="1"/>
</dbReference>
<dbReference type="PANTHER" id="PTHR46194">
    <property type="entry name" value="PEPTIDYL-TRNA HYDROLASE PTRHD1-RELATED"/>
    <property type="match status" value="1"/>
</dbReference>
<evidence type="ECO:0000256" key="1">
    <source>
        <dbReference type="ARBA" id="ARBA00013260"/>
    </source>
</evidence>
<sequence>MVFWTRVGARKGRVYSCSRRNSPFHRSISYCAPRMSTSQSLQTTDQPERVSVSGSASKLVMQIILPRSLVVEDKWPVGPLLAQSAHAATAVLHVHRDLPEVRSYLSNLENMRKTVLEVKDVEALRGICAQLDQMDRKIPYHLWIEQPENTPTALALVPNNRPTALKRILDHHGCVLWK</sequence>
<evidence type="ECO:0000256" key="3">
    <source>
        <dbReference type="ARBA" id="ARBA00048707"/>
    </source>
</evidence>
<organism evidence="4 5">
    <name type="scientific">Kockovaella imperatae</name>
    <dbReference type="NCBI Taxonomy" id="4999"/>
    <lineage>
        <taxon>Eukaryota</taxon>
        <taxon>Fungi</taxon>
        <taxon>Dikarya</taxon>
        <taxon>Basidiomycota</taxon>
        <taxon>Agaricomycotina</taxon>
        <taxon>Tremellomycetes</taxon>
        <taxon>Tremellales</taxon>
        <taxon>Cuniculitremaceae</taxon>
        <taxon>Kockovaella</taxon>
    </lineage>
</organism>
<evidence type="ECO:0000313" key="5">
    <source>
        <dbReference type="Proteomes" id="UP000193218"/>
    </source>
</evidence>
<dbReference type="InterPro" id="IPR023476">
    <property type="entry name" value="Pep_tRNA_hydro_II_dom_sf"/>
</dbReference>
<evidence type="ECO:0000313" key="4">
    <source>
        <dbReference type="EMBL" id="ORX35593.1"/>
    </source>
</evidence>
<protein>
    <recommendedName>
        <fullName evidence="1">peptidyl-tRNA hydrolase</fullName>
        <ecNumber evidence="1">3.1.1.29</ecNumber>
    </recommendedName>
</protein>
<dbReference type="EMBL" id="NBSH01000010">
    <property type="protein sequence ID" value="ORX35593.1"/>
    <property type="molecule type" value="Genomic_DNA"/>
</dbReference>
<dbReference type="GO" id="GO:0004045">
    <property type="term" value="F:peptidyl-tRNA hydrolase activity"/>
    <property type="evidence" value="ECO:0007669"/>
    <property type="project" value="UniProtKB-EC"/>
</dbReference>
<dbReference type="OrthoDB" id="201213at2759"/>
<keyword evidence="2 4" id="KW-0378">Hydrolase</keyword>
<dbReference type="RefSeq" id="XP_021869757.1">
    <property type="nucleotide sequence ID" value="XM_022016364.1"/>
</dbReference>
<dbReference type="InterPro" id="IPR042237">
    <property type="entry name" value="PTRHD1"/>
</dbReference>
<accession>A0A1Y1UC28</accession>
<dbReference type="Proteomes" id="UP000193218">
    <property type="component" value="Unassembled WGS sequence"/>
</dbReference>
<dbReference type="Gene3D" id="3.40.1490.10">
    <property type="entry name" value="Bit1"/>
    <property type="match status" value="1"/>
</dbReference>
<dbReference type="Pfam" id="PF01981">
    <property type="entry name" value="PTH2"/>
    <property type="match status" value="1"/>
</dbReference>
<dbReference type="InParanoid" id="A0A1Y1UC28"/>
<comment type="catalytic activity">
    <reaction evidence="3">
        <text>an N-acyl-L-alpha-aminoacyl-tRNA + H2O = an N-acyl-L-amino acid + a tRNA + H(+)</text>
        <dbReference type="Rhea" id="RHEA:54448"/>
        <dbReference type="Rhea" id="RHEA-COMP:10123"/>
        <dbReference type="Rhea" id="RHEA-COMP:13883"/>
        <dbReference type="ChEBI" id="CHEBI:15377"/>
        <dbReference type="ChEBI" id="CHEBI:15378"/>
        <dbReference type="ChEBI" id="CHEBI:59874"/>
        <dbReference type="ChEBI" id="CHEBI:78442"/>
        <dbReference type="ChEBI" id="CHEBI:138191"/>
        <dbReference type="EC" id="3.1.1.29"/>
    </reaction>
</comment>
<dbReference type="AlphaFoldDB" id="A0A1Y1UC28"/>